<reference evidence="2" key="1">
    <citation type="submission" date="2022-11" db="UniProtKB">
        <authorList>
            <consortium name="WormBaseParasite"/>
        </authorList>
    </citation>
    <scope>IDENTIFICATION</scope>
</reference>
<protein>
    <submittedName>
        <fullName evidence="2">Uncharacterized protein</fullName>
    </submittedName>
</protein>
<accession>A0A914PS64</accession>
<name>A0A914PS64_9BILA</name>
<organism evidence="1 2">
    <name type="scientific">Panagrolaimus davidi</name>
    <dbReference type="NCBI Taxonomy" id="227884"/>
    <lineage>
        <taxon>Eukaryota</taxon>
        <taxon>Metazoa</taxon>
        <taxon>Ecdysozoa</taxon>
        <taxon>Nematoda</taxon>
        <taxon>Chromadorea</taxon>
        <taxon>Rhabditida</taxon>
        <taxon>Tylenchina</taxon>
        <taxon>Panagrolaimomorpha</taxon>
        <taxon>Panagrolaimoidea</taxon>
        <taxon>Panagrolaimidae</taxon>
        <taxon>Panagrolaimus</taxon>
    </lineage>
</organism>
<dbReference type="Proteomes" id="UP000887578">
    <property type="component" value="Unplaced"/>
</dbReference>
<proteinExistence type="predicted"/>
<evidence type="ECO:0000313" key="1">
    <source>
        <dbReference type="Proteomes" id="UP000887578"/>
    </source>
</evidence>
<dbReference type="WBParaSite" id="PDA_v2.g17681.t1">
    <property type="protein sequence ID" value="PDA_v2.g17681.t1"/>
    <property type="gene ID" value="PDA_v2.g17681"/>
</dbReference>
<keyword evidence="1" id="KW-1185">Reference proteome</keyword>
<dbReference type="AlphaFoldDB" id="A0A914PS64"/>
<evidence type="ECO:0000313" key="2">
    <source>
        <dbReference type="WBParaSite" id="PDA_v2.g17681.t1"/>
    </source>
</evidence>
<sequence length="182" mass="21273">MSQKDVNLPFKFTSDITFTVPLNQRYPTDIFKWIKKNANPRMLLKLMQVCKYFCYQKFPYLVTYSFDGFEEDIFNYSIKSGYINKRMKYPCNKSLWITRVLTLKTFPSILPKLIKSMIICDATYINLERIHVSFSDFKILTASGSVEILHCYGNTMICDDSGNIAPLENILECLPKLERLVL</sequence>